<accession>A0AAD9M9G1</accession>
<dbReference type="AlphaFoldDB" id="A0AAD9M9G1"/>
<proteinExistence type="predicted"/>
<gene>
    <name evidence="2" type="ORF">P8C59_002671</name>
</gene>
<feature type="compositionally biased region" description="Polar residues" evidence="1">
    <location>
        <begin position="102"/>
        <end position="112"/>
    </location>
</feature>
<comment type="caution">
    <text evidence="2">The sequence shown here is derived from an EMBL/GenBank/DDBJ whole genome shotgun (WGS) entry which is preliminary data.</text>
</comment>
<feature type="region of interest" description="Disordered" evidence="1">
    <location>
        <begin position="88"/>
        <end position="126"/>
    </location>
</feature>
<evidence type="ECO:0000313" key="2">
    <source>
        <dbReference type="EMBL" id="KAK2067997.1"/>
    </source>
</evidence>
<dbReference type="Proteomes" id="UP001217918">
    <property type="component" value="Unassembled WGS sequence"/>
</dbReference>
<reference evidence="2" key="1">
    <citation type="journal article" date="2023" name="Mol. Plant Microbe Interact.">
        <title>Elucidating the Obligate Nature and Biological Capacity of an Invasive Fungal Corn Pathogen.</title>
        <authorList>
            <person name="MacCready J.S."/>
            <person name="Roggenkamp E.M."/>
            <person name="Gdanetz K."/>
            <person name="Chilvers M.I."/>
        </authorList>
    </citation>
    <scope>NUCLEOTIDE SEQUENCE</scope>
    <source>
        <strain evidence="2">PM02</strain>
    </source>
</reference>
<dbReference type="EMBL" id="JAQQPM010000002">
    <property type="protein sequence ID" value="KAK2067997.1"/>
    <property type="molecule type" value="Genomic_DNA"/>
</dbReference>
<organism evidence="2 3">
    <name type="scientific">Phyllachora maydis</name>
    <dbReference type="NCBI Taxonomy" id="1825666"/>
    <lineage>
        <taxon>Eukaryota</taxon>
        <taxon>Fungi</taxon>
        <taxon>Dikarya</taxon>
        <taxon>Ascomycota</taxon>
        <taxon>Pezizomycotina</taxon>
        <taxon>Sordariomycetes</taxon>
        <taxon>Sordariomycetidae</taxon>
        <taxon>Phyllachorales</taxon>
        <taxon>Phyllachoraceae</taxon>
        <taxon>Phyllachora</taxon>
    </lineage>
</organism>
<keyword evidence="3" id="KW-1185">Reference proteome</keyword>
<evidence type="ECO:0000313" key="3">
    <source>
        <dbReference type="Proteomes" id="UP001217918"/>
    </source>
</evidence>
<evidence type="ECO:0000256" key="1">
    <source>
        <dbReference type="SAM" id="MobiDB-lite"/>
    </source>
</evidence>
<name>A0AAD9M9G1_9PEZI</name>
<sequence length="218" mass="24079">MSKYASFKHRHRHWYLSQAATARRRLLRISDDGTTQTVGNVLLPSGATTVNSGDVHENSQYWITWRGKQWYQIDLKPKSSTLQQLVNGSTATLRRRQLPRRSASTTGPSCLATTRGGPSPTSAARPTRRLQIRFDRGNHTWPRVHDYGQLSATGNNATATWGALYATADGFLYGSENFSGEIWRVQPLNVSRPAEFVVRGPPSSANDGARCILAPSPG</sequence>
<protein>
    <submittedName>
        <fullName evidence="2">Uncharacterized protein</fullName>
    </submittedName>
</protein>